<dbReference type="PANTHER" id="PTHR12553:SF49">
    <property type="entry name" value="ZINC PHOSPHODIESTERASE ELAC PROTEIN 2"/>
    <property type="match status" value="1"/>
</dbReference>
<feature type="region of interest" description="Disordered" evidence="11">
    <location>
        <begin position="1640"/>
        <end position="1708"/>
    </location>
</feature>
<feature type="region of interest" description="Disordered" evidence="11">
    <location>
        <begin position="652"/>
        <end position="677"/>
    </location>
</feature>
<dbReference type="OrthoDB" id="527344at2759"/>
<dbReference type="InterPro" id="IPR047151">
    <property type="entry name" value="RNZ2-like"/>
</dbReference>
<evidence type="ECO:0000256" key="2">
    <source>
        <dbReference type="ARBA" id="ARBA00001947"/>
    </source>
</evidence>
<evidence type="ECO:0000256" key="9">
    <source>
        <dbReference type="ARBA" id="ARBA00022801"/>
    </source>
</evidence>
<keyword evidence="9" id="KW-0378">Hydrolase</keyword>
<feature type="compositionally biased region" description="Polar residues" evidence="11">
    <location>
        <begin position="620"/>
        <end position="636"/>
    </location>
</feature>
<dbReference type="InterPro" id="IPR004827">
    <property type="entry name" value="bZIP"/>
</dbReference>
<feature type="compositionally biased region" description="Polar residues" evidence="11">
    <location>
        <begin position="395"/>
        <end position="412"/>
    </location>
</feature>
<feature type="compositionally biased region" description="Basic and acidic residues" evidence="11">
    <location>
        <begin position="1669"/>
        <end position="1699"/>
    </location>
</feature>
<keyword evidence="7" id="KW-0479">Metal-binding</keyword>
<evidence type="ECO:0000313" key="13">
    <source>
        <dbReference type="EMBL" id="KAF2202476.1"/>
    </source>
</evidence>
<dbReference type="CDD" id="cd07718">
    <property type="entry name" value="RNaseZ_ELAC1_ELAC2-C-term-like_MBL-fold"/>
    <property type="match status" value="1"/>
</dbReference>
<dbReference type="SUPFAM" id="SSF56281">
    <property type="entry name" value="Metallo-hydrolase/oxidoreductase"/>
    <property type="match status" value="2"/>
</dbReference>
<sequence>MVIRVMDDTINPAMLAGDSQTMDSEMAALFNFTTAINSNYRAGPVKPDPEMESFINYTPIPTSQRPSDATPRLASAALTANDDSQMPTKPAYPYNEHKQQTGLPINSIPGLAQPMDTANLYTSTFPLGGQFGGWDGQAFDGVMGTDFTVSQQQRLVHASVMAGEASNFRAFPGVHQQQQQARELAQQQQANKLAQQLQTNMLAQQQARALALRQPRLEKSQRHHPYQGHPPVTDCRVDDVSTRLFARIHEHSQAHALHVTTTQNRGPVSLRTRRELEDEVDPDRAFLESEEGKKLPGPERRKLRNKISARDFRWKRKDHERAMERECRDLFYTNQALEEETSQYKALLTKIIRHKALAPEILDDIAQEMEMMGAGSDFNQNSNPFQNNISVQNDIFQSNPPLQNNIFMNNLSVPPPRPYSAAQTPTTPFQYNNPLQRQDSQLPHRPVDSTRSSSYSSMSGPPSSTSSGLQPISENTTQSSQQSIHSNQSQNSQNGALGSDNRVAVWREPFVSYLQALYILSLARKRSVAAGRLSTVTTQFRRILLPHPRTITSCGYQRAPLEAPESLQQFFQRTAVNKSKSNAGPRSRPKAPSSPHNQTRTSPQRKSYGSRPAPKKASYPTVSTAIKDSSAGSQTFSRKRLAKLREYRKRHILLDPLPNDHRLKENENSTPQQDHPELGPMQIFIQLLTVPTVDTPGTTILVHTDNKRYIFGNEAEGTQRAINQMGTKLAKVSDLFITGRSEWSNVGGLMGMILTLADMSAAGYDMMLENYNKKKNNPNQNAGFPGEPPQRPRLNLYGAPNLNHILATSRRFIFRKGVPLNATEFKIAPAKDDRGEIQPAWKDENLSVWAISVAPKREPSSPESQASLNSKKRQYDEAFNSFNDHMAPPNETPEDRELRYERIRKSVVNHMFDSDWKFDTLVEKHISEVEMPAAMFIRNPETHSLEPYKGPSPGSDQPLPDIKVLTRTPWPGALVQHLPPTEPALEAVSYILRTHPVRGKFDPKKAVELEIERGPKYAKLGRGESVTNKHGVTITPDMVIGPSRPGQGVAIIEVPAIDYIEPLVNREEWSSESVMQGIHAFIWNLGPGVAGNPALQQFMDKMRPIEHIVSSQDHCPNHLAMDSAAGQTVNLGQVDGDRYRIPVHDNETLPQIRFDSLGQQEARKCSNVRAAQRGLKVRLMPNFEVMDDEVKPPFDVSAAKKEMSEEVLELAEAAHEDIQKSKGSLEAWKAKIPHPDTEIITLGTGSALPSRYRNVSATLVQVPGIGNYLFDAGENTLGQLQRVFTPKEFVEVLRNLRMIWISHLHADHHLGTASVVKAWYTAVHNSVPSTRAPEMSSLSESRRLAVISDEGMLKWLHEYSAIEDFGYSRILPLQITDSFSKSNDDSTLELCPYPHGSSATEFVVHKAEYPTLFGFADIQSCRVAHCRGAKAVSITFPADASSSAPHPLKISYSGDCRPSYKFGQIGKNSTVLIHEATFDDELKGDAVAKKHSTTSEALGVGAAMGARAVVLTHFSQRYQKFPVLEGVEDGADASAANGSATTPADAEMVEEPGAEEDADAEMDGNVDIRTPAPALARQRSDAVEVIKVPVKDMKVAVAFDYMRVQIGDIAQLEKFIPALSRHFAKMEEEGENPELEALRIADGAEDPQNGNVKRRGEKGNGKRGGKRKGGVEKEGRNGSEDVKDERNGNGKRASSDEGGRKKKGTRHN</sequence>
<accession>A0A9P4MTF4</accession>
<evidence type="ECO:0000256" key="1">
    <source>
        <dbReference type="ARBA" id="ARBA00000402"/>
    </source>
</evidence>
<name>A0A9P4MTF4_9PLEO</name>
<feature type="compositionally biased region" description="Polar residues" evidence="11">
    <location>
        <begin position="594"/>
        <end position="607"/>
    </location>
</feature>
<evidence type="ECO:0000256" key="5">
    <source>
        <dbReference type="ARBA" id="ARBA00022694"/>
    </source>
</evidence>
<keyword evidence="5" id="KW-0819">tRNA processing</keyword>
<keyword evidence="6" id="KW-0540">Nuclease</keyword>
<dbReference type="InterPro" id="IPR036866">
    <property type="entry name" value="RibonucZ/Hydroxyglut_hydro"/>
</dbReference>
<dbReference type="InterPro" id="IPR046347">
    <property type="entry name" value="bZIP_sf"/>
</dbReference>
<evidence type="ECO:0000256" key="7">
    <source>
        <dbReference type="ARBA" id="ARBA00022723"/>
    </source>
</evidence>
<proteinExistence type="inferred from homology"/>
<reference evidence="13" key="1">
    <citation type="journal article" date="2020" name="Stud. Mycol.">
        <title>101 Dothideomycetes genomes: a test case for predicting lifestyles and emergence of pathogens.</title>
        <authorList>
            <person name="Haridas S."/>
            <person name="Albert R."/>
            <person name="Binder M."/>
            <person name="Bloem J."/>
            <person name="Labutti K."/>
            <person name="Salamov A."/>
            <person name="Andreopoulos B."/>
            <person name="Baker S."/>
            <person name="Barry K."/>
            <person name="Bills G."/>
            <person name="Bluhm B."/>
            <person name="Cannon C."/>
            <person name="Castanera R."/>
            <person name="Culley D."/>
            <person name="Daum C."/>
            <person name="Ezra D."/>
            <person name="Gonzalez J."/>
            <person name="Henrissat B."/>
            <person name="Kuo A."/>
            <person name="Liang C."/>
            <person name="Lipzen A."/>
            <person name="Lutzoni F."/>
            <person name="Magnuson J."/>
            <person name="Mondo S."/>
            <person name="Nolan M."/>
            <person name="Ohm R."/>
            <person name="Pangilinan J."/>
            <person name="Park H.-J."/>
            <person name="Ramirez L."/>
            <person name="Alfaro M."/>
            <person name="Sun H."/>
            <person name="Tritt A."/>
            <person name="Yoshinaga Y."/>
            <person name="Zwiers L.-H."/>
            <person name="Turgeon B."/>
            <person name="Goodwin S."/>
            <person name="Spatafora J."/>
            <person name="Crous P."/>
            <person name="Grigoriev I."/>
        </authorList>
    </citation>
    <scope>NUCLEOTIDE SEQUENCE</scope>
    <source>
        <strain evidence="13">ATCC 74209</strain>
    </source>
</reference>
<keyword evidence="8" id="KW-0255">Endonuclease</keyword>
<evidence type="ECO:0000256" key="4">
    <source>
        <dbReference type="ARBA" id="ARBA00012477"/>
    </source>
</evidence>
<evidence type="ECO:0000256" key="8">
    <source>
        <dbReference type="ARBA" id="ARBA00022759"/>
    </source>
</evidence>
<comment type="catalytic activity">
    <reaction evidence="1">
        <text>Endonucleolytic cleavage of RNA, removing extra 3' nucleotides from tRNA precursor, generating 3' termini of tRNAs. A 3'-hydroxy group is left at the tRNA terminus and a 5'-phosphoryl group is left at the trailer molecule.</text>
        <dbReference type="EC" id="3.1.26.11"/>
    </reaction>
</comment>
<evidence type="ECO:0000256" key="11">
    <source>
        <dbReference type="SAM" id="MobiDB-lite"/>
    </source>
</evidence>
<dbReference type="GO" id="GO:0046872">
    <property type="term" value="F:metal ion binding"/>
    <property type="evidence" value="ECO:0007669"/>
    <property type="project" value="UniProtKB-KW"/>
</dbReference>
<feature type="compositionally biased region" description="Low complexity" evidence="11">
    <location>
        <begin position="478"/>
        <end position="494"/>
    </location>
</feature>
<feature type="region of interest" description="Disordered" evidence="11">
    <location>
        <begin position="576"/>
        <end position="637"/>
    </location>
</feature>
<dbReference type="PANTHER" id="PTHR12553">
    <property type="entry name" value="ZINC PHOSPHODIESTERASE ELAC PROTEIN 2"/>
    <property type="match status" value="1"/>
</dbReference>
<dbReference type="GO" id="GO:0005739">
    <property type="term" value="C:mitochondrion"/>
    <property type="evidence" value="ECO:0007669"/>
    <property type="project" value="TreeGrafter"/>
</dbReference>
<keyword evidence="10" id="KW-0862">Zinc</keyword>
<feature type="compositionally biased region" description="Low complexity" evidence="11">
    <location>
        <begin position="449"/>
        <end position="468"/>
    </location>
</feature>
<comment type="cofactor">
    <cofactor evidence="2">
        <name>Zn(2+)</name>
        <dbReference type="ChEBI" id="CHEBI:29105"/>
    </cofactor>
</comment>
<evidence type="ECO:0000313" key="14">
    <source>
        <dbReference type="Proteomes" id="UP000799536"/>
    </source>
</evidence>
<comment type="similarity">
    <text evidence="3">Belongs to the RNase Z family.</text>
</comment>
<feature type="compositionally biased region" description="Polar residues" evidence="11">
    <location>
        <begin position="421"/>
        <end position="441"/>
    </location>
</feature>
<protein>
    <recommendedName>
        <fullName evidence="4">ribonuclease Z</fullName>
        <ecNumber evidence="4">3.1.26.11</ecNumber>
    </recommendedName>
</protein>
<dbReference type="SMART" id="SM00338">
    <property type="entry name" value="BRLZ"/>
    <property type="match status" value="1"/>
</dbReference>
<dbReference type="EC" id="3.1.26.11" evidence="4"/>
<evidence type="ECO:0000259" key="12">
    <source>
        <dbReference type="SMART" id="SM00338"/>
    </source>
</evidence>
<dbReference type="Pfam" id="PF07716">
    <property type="entry name" value="bZIP_2"/>
    <property type="match status" value="1"/>
</dbReference>
<dbReference type="Proteomes" id="UP000799536">
    <property type="component" value="Unassembled WGS sequence"/>
</dbReference>
<keyword evidence="14" id="KW-1185">Reference proteome</keyword>
<dbReference type="GO" id="GO:0042781">
    <property type="term" value="F:3'-tRNA processing endoribonuclease activity"/>
    <property type="evidence" value="ECO:0007669"/>
    <property type="project" value="UniProtKB-EC"/>
</dbReference>
<dbReference type="Pfam" id="PF13691">
    <property type="entry name" value="Lactamase_B_4"/>
    <property type="match status" value="1"/>
</dbReference>
<evidence type="ECO:0000256" key="3">
    <source>
        <dbReference type="ARBA" id="ARBA00007823"/>
    </source>
</evidence>
<dbReference type="GO" id="GO:0003700">
    <property type="term" value="F:DNA-binding transcription factor activity"/>
    <property type="evidence" value="ECO:0007669"/>
    <property type="project" value="InterPro"/>
</dbReference>
<dbReference type="SUPFAM" id="SSF57959">
    <property type="entry name" value="Leucine zipper domain"/>
    <property type="match status" value="1"/>
</dbReference>
<feature type="compositionally biased region" description="Basic residues" evidence="11">
    <location>
        <begin position="1652"/>
        <end position="1668"/>
    </location>
</feature>
<dbReference type="InterPro" id="IPR027794">
    <property type="entry name" value="tRNase_Z_dom"/>
</dbReference>
<dbReference type="EMBL" id="ML993935">
    <property type="protein sequence ID" value="KAF2202476.1"/>
    <property type="molecule type" value="Genomic_DNA"/>
</dbReference>
<feature type="compositionally biased region" description="Basic and acidic residues" evidence="11">
    <location>
        <begin position="658"/>
        <end position="667"/>
    </location>
</feature>
<feature type="domain" description="BZIP" evidence="12">
    <location>
        <begin position="293"/>
        <end position="357"/>
    </location>
</feature>
<feature type="region of interest" description="Disordered" evidence="11">
    <location>
        <begin position="395"/>
        <end position="496"/>
    </location>
</feature>
<dbReference type="Gene3D" id="3.60.15.10">
    <property type="entry name" value="Ribonuclease Z/Hydroxyacylglutathione hydrolase-like"/>
    <property type="match status" value="2"/>
</dbReference>
<feature type="region of interest" description="Disordered" evidence="11">
    <location>
        <begin position="273"/>
        <end position="298"/>
    </location>
</feature>
<dbReference type="Gene3D" id="1.20.5.170">
    <property type="match status" value="1"/>
</dbReference>
<evidence type="ECO:0000256" key="10">
    <source>
        <dbReference type="ARBA" id="ARBA00022833"/>
    </source>
</evidence>
<organism evidence="13 14">
    <name type="scientific">Delitschia confertaspora ATCC 74209</name>
    <dbReference type="NCBI Taxonomy" id="1513339"/>
    <lineage>
        <taxon>Eukaryota</taxon>
        <taxon>Fungi</taxon>
        <taxon>Dikarya</taxon>
        <taxon>Ascomycota</taxon>
        <taxon>Pezizomycotina</taxon>
        <taxon>Dothideomycetes</taxon>
        <taxon>Pleosporomycetidae</taxon>
        <taxon>Pleosporales</taxon>
        <taxon>Delitschiaceae</taxon>
        <taxon>Delitschia</taxon>
    </lineage>
</organism>
<evidence type="ECO:0000256" key="6">
    <source>
        <dbReference type="ARBA" id="ARBA00022722"/>
    </source>
</evidence>
<dbReference type="GO" id="GO:1990180">
    <property type="term" value="P:mitochondrial tRNA 3'-end processing"/>
    <property type="evidence" value="ECO:0007669"/>
    <property type="project" value="TreeGrafter"/>
</dbReference>
<comment type="caution">
    <text evidence="13">The sequence shown here is derived from an EMBL/GenBank/DDBJ whole genome shotgun (WGS) entry which is preliminary data.</text>
</comment>
<gene>
    <name evidence="13" type="ORF">GQ43DRAFT_462339</name>
</gene>